<feature type="transmembrane region" description="Helical" evidence="5">
    <location>
        <begin position="108"/>
        <end position="128"/>
    </location>
</feature>
<accession>A0AAD5YS00</accession>
<sequence>MDVTKCPPGLDWGMTLVTIFNIVGPLIGNAPQQYRIIKLKTSEGLNALSLLLGSTSCAGALWNIFALYIMYYPELLKYPKYNIEELAHGARVNNPKGFHSSEWRLSVLYARIAFVHFIACAIITFIVVGTADPPLAPGMDFPKQVQSWATFLGVTSAFLAAIQTAPQLLQTYRQKTVGVLSIPTLCIQTFGMMTSTLGIALRPGTNWTSWLNSFISGVMLGSLLLMCLAWRVRQKRLGIDDFGKPAIALGVVSSRQPSEALVVESDDESGDEGDVLNERAPFFSVA</sequence>
<keyword evidence="4 5" id="KW-0472">Membrane</keyword>
<dbReference type="GO" id="GO:0016020">
    <property type="term" value="C:membrane"/>
    <property type="evidence" value="ECO:0007669"/>
    <property type="project" value="UniProtKB-SubCell"/>
</dbReference>
<evidence type="ECO:0000313" key="6">
    <source>
        <dbReference type="EMBL" id="KAJ3561206.1"/>
    </source>
</evidence>
<gene>
    <name evidence="6" type="ORF">NP233_g10331</name>
</gene>
<dbReference type="Pfam" id="PF04193">
    <property type="entry name" value="PQ-loop"/>
    <property type="match status" value="1"/>
</dbReference>
<dbReference type="PANTHER" id="PTHR16201">
    <property type="entry name" value="SEVEN TRANSMEMBRANE PROTEIN 1-RELATED"/>
    <property type="match status" value="1"/>
</dbReference>
<feature type="transmembrane region" description="Helical" evidence="5">
    <location>
        <begin position="12"/>
        <end position="30"/>
    </location>
</feature>
<dbReference type="AlphaFoldDB" id="A0AAD5YS00"/>
<feature type="transmembrane region" description="Helical" evidence="5">
    <location>
        <begin position="177"/>
        <end position="201"/>
    </location>
</feature>
<evidence type="ECO:0000256" key="5">
    <source>
        <dbReference type="SAM" id="Phobius"/>
    </source>
</evidence>
<evidence type="ECO:0000256" key="3">
    <source>
        <dbReference type="ARBA" id="ARBA00022989"/>
    </source>
</evidence>
<feature type="transmembrane region" description="Helical" evidence="5">
    <location>
        <begin position="207"/>
        <end position="230"/>
    </location>
</feature>
<dbReference type="EMBL" id="JANIEX010001039">
    <property type="protein sequence ID" value="KAJ3561206.1"/>
    <property type="molecule type" value="Genomic_DNA"/>
</dbReference>
<dbReference type="Proteomes" id="UP001213000">
    <property type="component" value="Unassembled WGS sequence"/>
</dbReference>
<evidence type="ECO:0000313" key="7">
    <source>
        <dbReference type="Proteomes" id="UP001213000"/>
    </source>
</evidence>
<dbReference type="InterPro" id="IPR006603">
    <property type="entry name" value="PQ-loop_rpt"/>
</dbReference>
<comment type="caution">
    <text evidence="6">The sequence shown here is derived from an EMBL/GenBank/DDBJ whole genome shotgun (WGS) entry which is preliminary data.</text>
</comment>
<keyword evidence="2 5" id="KW-0812">Transmembrane</keyword>
<feature type="transmembrane region" description="Helical" evidence="5">
    <location>
        <begin position="50"/>
        <end position="71"/>
    </location>
</feature>
<comment type="subcellular location">
    <subcellularLocation>
        <location evidence="1">Membrane</location>
        <topology evidence="1">Multi-pass membrane protein</topology>
    </subcellularLocation>
</comment>
<evidence type="ECO:0000256" key="2">
    <source>
        <dbReference type="ARBA" id="ARBA00022692"/>
    </source>
</evidence>
<keyword evidence="3 5" id="KW-1133">Transmembrane helix</keyword>
<dbReference type="PANTHER" id="PTHR16201:SF11">
    <property type="entry name" value="PQ-LOOP REPEAT-CONTAINING PROTEIN"/>
    <property type="match status" value="1"/>
</dbReference>
<dbReference type="InterPro" id="IPR051415">
    <property type="entry name" value="LAAT-1"/>
</dbReference>
<keyword evidence="7" id="KW-1185">Reference proteome</keyword>
<organism evidence="6 7">
    <name type="scientific">Leucocoprinus birnbaumii</name>
    <dbReference type="NCBI Taxonomy" id="56174"/>
    <lineage>
        <taxon>Eukaryota</taxon>
        <taxon>Fungi</taxon>
        <taxon>Dikarya</taxon>
        <taxon>Basidiomycota</taxon>
        <taxon>Agaricomycotina</taxon>
        <taxon>Agaricomycetes</taxon>
        <taxon>Agaricomycetidae</taxon>
        <taxon>Agaricales</taxon>
        <taxon>Agaricineae</taxon>
        <taxon>Agaricaceae</taxon>
        <taxon>Leucocoprinus</taxon>
    </lineage>
</organism>
<reference evidence="6" key="1">
    <citation type="submission" date="2022-07" db="EMBL/GenBank/DDBJ databases">
        <title>Genome Sequence of Leucocoprinus birnbaumii.</title>
        <authorList>
            <person name="Buettner E."/>
        </authorList>
    </citation>
    <scope>NUCLEOTIDE SEQUENCE</scope>
    <source>
        <strain evidence="6">VT141</strain>
    </source>
</reference>
<name>A0AAD5YS00_9AGAR</name>
<dbReference type="Gene3D" id="1.20.1280.290">
    <property type="match status" value="1"/>
</dbReference>
<protein>
    <submittedName>
        <fullName evidence="6">Uncharacterized protein</fullName>
    </submittedName>
</protein>
<evidence type="ECO:0000256" key="4">
    <source>
        <dbReference type="ARBA" id="ARBA00023136"/>
    </source>
</evidence>
<evidence type="ECO:0000256" key="1">
    <source>
        <dbReference type="ARBA" id="ARBA00004141"/>
    </source>
</evidence>
<proteinExistence type="predicted"/>